<feature type="region of interest" description="Disordered" evidence="1">
    <location>
        <begin position="352"/>
        <end position="403"/>
    </location>
</feature>
<accession>A0A453C010</accession>
<dbReference type="AlphaFoldDB" id="A0A453C010"/>
<name>A0A453C010_AEGTS</name>
<proteinExistence type="predicted"/>
<feature type="compositionally biased region" description="Basic and acidic residues" evidence="1">
    <location>
        <begin position="457"/>
        <end position="470"/>
    </location>
</feature>
<feature type="compositionally biased region" description="Basic and acidic residues" evidence="1">
    <location>
        <begin position="183"/>
        <end position="201"/>
    </location>
</feature>
<feature type="region of interest" description="Disordered" evidence="1">
    <location>
        <begin position="87"/>
        <end position="237"/>
    </location>
</feature>
<reference evidence="3" key="2">
    <citation type="journal article" date="2017" name="Nat. Plants">
        <title>The Aegilops tauschii genome reveals multiple impacts of transposons.</title>
        <authorList>
            <person name="Zhao G."/>
            <person name="Zou C."/>
            <person name="Li K."/>
            <person name="Wang K."/>
            <person name="Li T."/>
            <person name="Gao L."/>
            <person name="Zhang X."/>
            <person name="Wang H."/>
            <person name="Yang Z."/>
            <person name="Liu X."/>
            <person name="Jiang W."/>
            <person name="Mao L."/>
            <person name="Kong X."/>
            <person name="Jiao Y."/>
            <person name="Jia J."/>
        </authorList>
    </citation>
    <scope>NUCLEOTIDE SEQUENCE [LARGE SCALE GENOMIC DNA]</scope>
    <source>
        <strain evidence="3">cv. AL8/78</strain>
    </source>
</reference>
<evidence type="ECO:0000313" key="3">
    <source>
        <dbReference type="Proteomes" id="UP000015105"/>
    </source>
</evidence>
<feature type="compositionally biased region" description="Basic residues" evidence="1">
    <location>
        <begin position="203"/>
        <end position="218"/>
    </location>
</feature>
<feature type="compositionally biased region" description="Basic and acidic residues" evidence="1">
    <location>
        <begin position="421"/>
        <end position="434"/>
    </location>
</feature>
<protein>
    <submittedName>
        <fullName evidence="2">Uncharacterized protein</fullName>
    </submittedName>
</protein>
<reference evidence="2" key="5">
    <citation type="journal article" date="2021" name="G3 (Bethesda)">
        <title>Aegilops tauschii genome assembly Aet v5.0 features greater sequence contiguity and improved annotation.</title>
        <authorList>
            <person name="Wang L."/>
            <person name="Zhu T."/>
            <person name="Rodriguez J.C."/>
            <person name="Deal K.R."/>
            <person name="Dubcovsky J."/>
            <person name="McGuire P.E."/>
            <person name="Lux T."/>
            <person name="Spannagl M."/>
            <person name="Mayer K.F.X."/>
            <person name="Baldrich P."/>
            <person name="Meyers B.C."/>
            <person name="Huo N."/>
            <person name="Gu Y.Q."/>
            <person name="Zhou H."/>
            <person name="Devos K.M."/>
            <person name="Bennetzen J.L."/>
            <person name="Unver T."/>
            <person name="Budak H."/>
            <person name="Gulick P.J."/>
            <person name="Galiba G."/>
            <person name="Kalapos B."/>
            <person name="Nelson D.R."/>
            <person name="Li P."/>
            <person name="You F.M."/>
            <person name="Luo M.C."/>
            <person name="Dvorak J."/>
        </authorList>
    </citation>
    <scope>NUCLEOTIDE SEQUENCE [LARGE SCALE GENOMIC DNA]</scope>
    <source>
        <strain evidence="2">cv. AL8/78</strain>
    </source>
</reference>
<feature type="compositionally biased region" description="Basic residues" evidence="1">
    <location>
        <begin position="152"/>
        <end position="161"/>
    </location>
</feature>
<feature type="compositionally biased region" description="Basic residues" evidence="1">
    <location>
        <begin position="352"/>
        <end position="364"/>
    </location>
</feature>
<feature type="compositionally biased region" description="Basic and acidic residues" evidence="1">
    <location>
        <begin position="219"/>
        <end position="234"/>
    </location>
</feature>
<evidence type="ECO:0000256" key="1">
    <source>
        <dbReference type="SAM" id="MobiDB-lite"/>
    </source>
</evidence>
<dbReference type="Proteomes" id="UP000015105">
    <property type="component" value="Chromosome 2D"/>
</dbReference>
<feature type="compositionally biased region" description="Basic and acidic residues" evidence="1">
    <location>
        <begin position="87"/>
        <end position="105"/>
    </location>
</feature>
<feature type="region of interest" description="Disordered" evidence="1">
    <location>
        <begin position="417"/>
        <end position="498"/>
    </location>
</feature>
<evidence type="ECO:0000313" key="2">
    <source>
        <dbReference type="EnsemblPlants" id="AET2Gv20688400.3"/>
    </source>
</evidence>
<keyword evidence="3" id="KW-1185">Reference proteome</keyword>
<dbReference type="EnsemblPlants" id="AET2Gv20688400.3">
    <property type="protein sequence ID" value="AET2Gv20688400.3"/>
    <property type="gene ID" value="AET2Gv20688400"/>
</dbReference>
<organism evidence="2 3">
    <name type="scientific">Aegilops tauschii subsp. strangulata</name>
    <name type="common">Goatgrass</name>
    <dbReference type="NCBI Taxonomy" id="200361"/>
    <lineage>
        <taxon>Eukaryota</taxon>
        <taxon>Viridiplantae</taxon>
        <taxon>Streptophyta</taxon>
        <taxon>Embryophyta</taxon>
        <taxon>Tracheophyta</taxon>
        <taxon>Spermatophyta</taxon>
        <taxon>Magnoliopsida</taxon>
        <taxon>Liliopsida</taxon>
        <taxon>Poales</taxon>
        <taxon>Poaceae</taxon>
        <taxon>BOP clade</taxon>
        <taxon>Pooideae</taxon>
        <taxon>Triticodae</taxon>
        <taxon>Triticeae</taxon>
        <taxon>Triticinae</taxon>
        <taxon>Aegilops</taxon>
    </lineage>
</organism>
<dbReference type="Gramene" id="AET2Gv20688400.3">
    <property type="protein sequence ID" value="AET2Gv20688400.3"/>
    <property type="gene ID" value="AET2Gv20688400"/>
</dbReference>
<reference evidence="2" key="4">
    <citation type="submission" date="2019-03" db="UniProtKB">
        <authorList>
            <consortium name="EnsemblPlants"/>
        </authorList>
    </citation>
    <scope>IDENTIFICATION</scope>
</reference>
<sequence>DGRGAGGYMDSYESMYSPGGGLRSLTGTPASSTRLSFEPHPLVGDAWDALRRSLVCFRGQPLGTIAAVDSSSGEVLNYDQGVREGFRAERAGVPDERRAGNREELPAEDAAAAGVGEEDRPVQAGRGRHAGELQGAQGPEARSGHPGGGLRRERHRPRGAGRLRVLVDHPAPRLHQVHRRPHAGRDARVPEGHPPHHEPVPRRGLRHLPHPPLRRRLLHDRSPDGRVRVPDRDPSPLLHVAAVRAAAAEAGGGGEQGHHGADRDAAARAELPHADLLLARLPAAQRHLPLQDGGVLPHGRQQVQRHPGVHPGLALRLHALPRRLLRRQRQPRQDGLPLVRAGELRRHPRLARHARAGRRHHGPHRGAVGGPHRRDAAQDLLPRHRGPRVAERHRLRPQEHQVELPQRRLLACADLAPDGGLHQDRAAQDREAGDRPGGGEAGEGQLAGVLRRQARPVRREAGEKAPDVVHRGVPGGQDDAGGPVPPGHDLPRGGQGHEPCAQEVCLMDCVR</sequence>
<feature type="compositionally biased region" description="Basic and acidic residues" evidence="1">
    <location>
        <begin position="388"/>
        <end position="403"/>
    </location>
</feature>
<reference evidence="2" key="3">
    <citation type="journal article" date="2017" name="Nature">
        <title>Genome sequence of the progenitor of the wheat D genome Aegilops tauschii.</title>
        <authorList>
            <person name="Luo M.C."/>
            <person name="Gu Y.Q."/>
            <person name="Puiu D."/>
            <person name="Wang H."/>
            <person name="Twardziok S.O."/>
            <person name="Deal K.R."/>
            <person name="Huo N."/>
            <person name="Zhu T."/>
            <person name="Wang L."/>
            <person name="Wang Y."/>
            <person name="McGuire P.E."/>
            <person name="Liu S."/>
            <person name="Long H."/>
            <person name="Ramasamy R.K."/>
            <person name="Rodriguez J.C."/>
            <person name="Van S.L."/>
            <person name="Yuan L."/>
            <person name="Wang Z."/>
            <person name="Xia Z."/>
            <person name="Xiao L."/>
            <person name="Anderson O.D."/>
            <person name="Ouyang S."/>
            <person name="Liang Y."/>
            <person name="Zimin A.V."/>
            <person name="Pertea G."/>
            <person name="Qi P."/>
            <person name="Bennetzen J.L."/>
            <person name="Dai X."/>
            <person name="Dawson M.W."/>
            <person name="Muller H.G."/>
            <person name="Kugler K."/>
            <person name="Rivarola-Duarte L."/>
            <person name="Spannagl M."/>
            <person name="Mayer K.F.X."/>
            <person name="Lu F.H."/>
            <person name="Bevan M.W."/>
            <person name="Leroy P."/>
            <person name="Li P."/>
            <person name="You F.M."/>
            <person name="Sun Q."/>
            <person name="Liu Z."/>
            <person name="Lyons E."/>
            <person name="Wicker T."/>
            <person name="Salzberg S.L."/>
            <person name="Devos K.M."/>
            <person name="Dvorak J."/>
        </authorList>
    </citation>
    <scope>NUCLEOTIDE SEQUENCE [LARGE SCALE GENOMIC DNA]</scope>
    <source>
        <strain evidence="2">cv. AL8/78</strain>
    </source>
</reference>
<reference evidence="3" key="1">
    <citation type="journal article" date="2014" name="Science">
        <title>Ancient hybridizations among the ancestral genomes of bread wheat.</title>
        <authorList>
            <consortium name="International Wheat Genome Sequencing Consortium,"/>
            <person name="Marcussen T."/>
            <person name="Sandve S.R."/>
            <person name="Heier L."/>
            <person name="Spannagl M."/>
            <person name="Pfeifer M."/>
            <person name="Jakobsen K.S."/>
            <person name="Wulff B.B."/>
            <person name="Steuernagel B."/>
            <person name="Mayer K.F."/>
            <person name="Olsen O.A."/>
        </authorList>
    </citation>
    <scope>NUCLEOTIDE SEQUENCE [LARGE SCALE GENOMIC DNA]</scope>
    <source>
        <strain evidence="3">cv. AL8/78</strain>
    </source>
</reference>